<dbReference type="AlphaFoldDB" id="A0A0D3IB72"/>
<protein>
    <recommendedName>
        <fullName evidence="7">Ankyrin repeat domain-containing protein</fullName>
    </recommendedName>
</protein>
<dbReference type="SMART" id="SM00248">
    <property type="entry name" value="ANK"/>
    <property type="match status" value="3"/>
</dbReference>
<dbReference type="PROSITE" id="PS50088">
    <property type="entry name" value="ANK_REPEAT"/>
    <property type="match status" value="2"/>
</dbReference>
<evidence type="ECO:0000256" key="1">
    <source>
        <dbReference type="ARBA" id="ARBA00022737"/>
    </source>
</evidence>
<dbReference type="PRINTS" id="PR01415">
    <property type="entry name" value="ANKYRIN"/>
</dbReference>
<keyword evidence="1" id="KW-0677">Repeat</keyword>
<dbReference type="KEGG" id="ehx:EMIHUDRAFT_374413"/>
<keyword evidence="6" id="KW-1185">Reference proteome</keyword>
<dbReference type="SUPFAM" id="SSF48403">
    <property type="entry name" value="Ankyrin repeat"/>
    <property type="match status" value="1"/>
</dbReference>
<dbReference type="HOGENOM" id="CLU_1672558_0_0_1"/>
<sequence length="158" mass="15801">MPSTCSRRRRPPSGLLLLTASPFSLALAAVSARNGGLPAPTYSLHDAAAAGDMSAVDLLLSAGLSSNELNARRSTPLHIAALKGHREIAALLLAHGADPNAANMGGSTPLHAAVEMGQHELAELLVSSGADASSPSGLLSPESAAPRMIAATGPWGGA</sequence>
<dbReference type="GeneID" id="17254659"/>
<keyword evidence="2 3" id="KW-0040">ANK repeat</keyword>
<name>A0A0D3IB72_EMIH1</name>
<evidence type="ECO:0000256" key="4">
    <source>
        <dbReference type="SAM" id="SignalP"/>
    </source>
</evidence>
<evidence type="ECO:0000313" key="6">
    <source>
        <dbReference type="Proteomes" id="UP000013827"/>
    </source>
</evidence>
<organism evidence="5 6">
    <name type="scientific">Emiliania huxleyi (strain CCMP1516)</name>
    <dbReference type="NCBI Taxonomy" id="280463"/>
    <lineage>
        <taxon>Eukaryota</taxon>
        <taxon>Haptista</taxon>
        <taxon>Haptophyta</taxon>
        <taxon>Prymnesiophyceae</taxon>
        <taxon>Isochrysidales</taxon>
        <taxon>Noelaerhabdaceae</taxon>
        <taxon>Emiliania</taxon>
    </lineage>
</organism>
<dbReference type="InterPro" id="IPR002110">
    <property type="entry name" value="Ankyrin_rpt"/>
</dbReference>
<dbReference type="InterPro" id="IPR036770">
    <property type="entry name" value="Ankyrin_rpt-contain_sf"/>
</dbReference>
<keyword evidence="4" id="KW-0732">Signal</keyword>
<proteinExistence type="predicted"/>
<reference evidence="6" key="1">
    <citation type="journal article" date="2013" name="Nature">
        <title>Pan genome of the phytoplankton Emiliania underpins its global distribution.</title>
        <authorList>
            <person name="Read B.A."/>
            <person name="Kegel J."/>
            <person name="Klute M.J."/>
            <person name="Kuo A."/>
            <person name="Lefebvre S.C."/>
            <person name="Maumus F."/>
            <person name="Mayer C."/>
            <person name="Miller J."/>
            <person name="Monier A."/>
            <person name="Salamov A."/>
            <person name="Young J."/>
            <person name="Aguilar M."/>
            <person name="Claverie J.M."/>
            <person name="Frickenhaus S."/>
            <person name="Gonzalez K."/>
            <person name="Herman E.K."/>
            <person name="Lin Y.C."/>
            <person name="Napier J."/>
            <person name="Ogata H."/>
            <person name="Sarno A.F."/>
            <person name="Shmutz J."/>
            <person name="Schroeder D."/>
            <person name="de Vargas C."/>
            <person name="Verret F."/>
            <person name="von Dassow P."/>
            <person name="Valentin K."/>
            <person name="Van de Peer Y."/>
            <person name="Wheeler G."/>
            <person name="Dacks J.B."/>
            <person name="Delwiche C.F."/>
            <person name="Dyhrman S.T."/>
            <person name="Glockner G."/>
            <person name="John U."/>
            <person name="Richards T."/>
            <person name="Worden A.Z."/>
            <person name="Zhang X."/>
            <person name="Grigoriev I.V."/>
            <person name="Allen A.E."/>
            <person name="Bidle K."/>
            <person name="Borodovsky M."/>
            <person name="Bowler C."/>
            <person name="Brownlee C."/>
            <person name="Cock J.M."/>
            <person name="Elias M."/>
            <person name="Gladyshev V.N."/>
            <person name="Groth M."/>
            <person name="Guda C."/>
            <person name="Hadaegh A."/>
            <person name="Iglesias-Rodriguez M.D."/>
            <person name="Jenkins J."/>
            <person name="Jones B.M."/>
            <person name="Lawson T."/>
            <person name="Leese F."/>
            <person name="Lindquist E."/>
            <person name="Lobanov A."/>
            <person name="Lomsadze A."/>
            <person name="Malik S.B."/>
            <person name="Marsh M.E."/>
            <person name="Mackinder L."/>
            <person name="Mock T."/>
            <person name="Mueller-Roeber B."/>
            <person name="Pagarete A."/>
            <person name="Parker M."/>
            <person name="Probert I."/>
            <person name="Quesneville H."/>
            <person name="Raines C."/>
            <person name="Rensing S.A."/>
            <person name="Riano-Pachon D.M."/>
            <person name="Richier S."/>
            <person name="Rokitta S."/>
            <person name="Shiraiwa Y."/>
            <person name="Soanes D.M."/>
            <person name="van der Giezen M."/>
            <person name="Wahlund T.M."/>
            <person name="Williams B."/>
            <person name="Wilson W."/>
            <person name="Wolfe G."/>
            <person name="Wurch L.L."/>
        </authorList>
    </citation>
    <scope>NUCLEOTIDE SEQUENCE</scope>
</reference>
<dbReference type="STRING" id="2903.R1BGT5"/>
<dbReference type="PANTHER" id="PTHR24171">
    <property type="entry name" value="ANKYRIN REPEAT DOMAIN-CONTAINING PROTEIN 39-RELATED"/>
    <property type="match status" value="1"/>
</dbReference>
<evidence type="ECO:0000256" key="3">
    <source>
        <dbReference type="PROSITE-ProRule" id="PRU00023"/>
    </source>
</evidence>
<accession>A0A0D3IB72</accession>
<evidence type="ECO:0008006" key="7">
    <source>
        <dbReference type="Google" id="ProtNLM"/>
    </source>
</evidence>
<dbReference type="PROSITE" id="PS50297">
    <property type="entry name" value="ANK_REP_REGION"/>
    <property type="match status" value="2"/>
</dbReference>
<dbReference type="eggNOG" id="ENOG502SDMN">
    <property type="taxonomic scope" value="Eukaryota"/>
</dbReference>
<feature type="signal peptide" evidence="4">
    <location>
        <begin position="1"/>
        <end position="28"/>
    </location>
</feature>
<feature type="chain" id="PRO_5044285605" description="Ankyrin repeat domain-containing protein" evidence="4">
    <location>
        <begin position="29"/>
        <end position="158"/>
    </location>
</feature>
<dbReference type="RefSeq" id="XP_005760936.1">
    <property type="nucleotide sequence ID" value="XM_005760879.1"/>
</dbReference>
<feature type="repeat" description="ANK" evidence="3">
    <location>
        <begin position="105"/>
        <end position="137"/>
    </location>
</feature>
<feature type="repeat" description="ANK" evidence="3">
    <location>
        <begin position="72"/>
        <end position="104"/>
    </location>
</feature>
<dbReference type="Gene3D" id="1.25.40.20">
    <property type="entry name" value="Ankyrin repeat-containing domain"/>
    <property type="match status" value="1"/>
</dbReference>
<dbReference type="Proteomes" id="UP000013827">
    <property type="component" value="Unassembled WGS sequence"/>
</dbReference>
<dbReference type="Pfam" id="PF12796">
    <property type="entry name" value="Ank_2"/>
    <property type="match status" value="1"/>
</dbReference>
<evidence type="ECO:0000313" key="5">
    <source>
        <dbReference type="EnsemblProtists" id="EOD08507"/>
    </source>
</evidence>
<evidence type="ECO:0000256" key="2">
    <source>
        <dbReference type="ARBA" id="ARBA00023043"/>
    </source>
</evidence>
<dbReference type="EnsemblProtists" id="EOD08507">
    <property type="protein sequence ID" value="EOD08507"/>
    <property type="gene ID" value="EMIHUDRAFT_374413"/>
</dbReference>
<reference evidence="5" key="2">
    <citation type="submission" date="2024-10" db="UniProtKB">
        <authorList>
            <consortium name="EnsemblProtists"/>
        </authorList>
    </citation>
    <scope>IDENTIFICATION</scope>
</reference>
<dbReference type="PaxDb" id="2903-EOD08507"/>